<dbReference type="Gene3D" id="3.30.70.250">
    <property type="entry name" value="Malonyl-CoA ACP transacylase, ACP-binding"/>
    <property type="match status" value="1"/>
</dbReference>
<dbReference type="GO" id="GO:0006633">
    <property type="term" value="P:fatty acid biosynthetic process"/>
    <property type="evidence" value="ECO:0007669"/>
    <property type="project" value="InterPro"/>
</dbReference>
<dbReference type="Gene3D" id="2.30.38.10">
    <property type="entry name" value="Luciferase, Domain 3"/>
    <property type="match status" value="1"/>
</dbReference>
<dbReference type="InterPro" id="IPR025110">
    <property type="entry name" value="AMP-bd_C"/>
</dbReference>
<reference evidence="11" key="1">
    <citation type="submission" date="2023-07" db="EMBL/GenBank/DDBJ databases">
        <title>Genome content predicts the carbon catabolic preferences of heterotrophic bacteria.</title>
        <authorList>
            <person name="Gralka M."/>
        </authorList>
    </citation>
    <scope>NUCLEOTIDE SEQUENCE</scope>
    <source>
        <strain evidence="11">I3M17_2</strain>
    </source>
</reference>
<dbReference type="Proteomes" id="UP001169760">
    <property type="component" value="Unassembled WGS sequence"/>
</dbReference>
<dbReference type="PROSITE" id="PS00455">
    <property type="entry name" value="AMP_BINDING"/>
    <property type="match status" value="2"/>
</dbReference>
<keyword evidence="3" id="KW-0597">Phosphoprotein</keyword>
<gene>
    <name evidence="11" type="ORF">Q4521_01970</name>
</gene>
<dbReference type="InterPro" id="IPR023213">
    <property type="entry name" value="CAT-like_dom_sf"/>
</dbReference>
<dbReference type="InterPro" id="IPR018201">
    <property type="entry name" value="Ketoacyl_synth_AS"/>
</dbReference>
<dbReference type="Gene3D" id="3.90.1150.10">
    <property type="entry name" value="Aspartate Aminotransferase, domain 1"/>
    <property type="match status" value="1"/>
</dbReference>
<dbReference type="SUPFAM" id="SSF52777">
    <property type="entry name" value="CoA-dependent acyltransferases"/>
    <property type="match status" value="2"/>
</dbReference>
<dbReference type="Gene3D" id="1.10.1200.10">
    <property type="entry name" value="ACP-like"/>
    <property type="match status" value="3"/>
</dbReference>
<dbReference type="Pfam" id="PF00501">
    <property type="entry name" value="AMP-binding"/>
    <property type="match status" value="2"/>
</dbReference>
<dbReference type="InterPro" id="IPR009081">
    <property type="entry name" value="PP-bd_ACP"/>
</dbReference>
<dbReference type="CDD" id="cd00833">
    <property type="entry name" value="PKS"/>
    <property type="match status" value="1"/>
</dbReference>
<dbReference type="CDD" id="cd00610">
    <property type="entry name" value="OAT_like"/>
    <property type="match status" value="1"/>
</dbReference>
<dbReference type="Gene3D" id="3.40.47.10">
    <property type="match status" value="1"/>
</dbReference>
<dbReference type="PROSITE" id="PS50075">
    <property type="entry name" value="CARRIER"/>
    <property type="match status" value="3"/>
</dbReference>
<name>A0AAW7X171_9GAMM</name>
<evidence type="ECO:0000313" key="12">
    <source>
        <dbReference type="Proteomes" id="UP001169760"/>
    </source>
</evidence>
<evidence type="ECO:0000256" key="8">
    <source>
        <dbReference type="SAM" id="MobiDB-lite"/>
    </source>
</evidence>
<comment type="function">
    <text evidence="7">Involved in production of the polyketide antibiotic thailandamide.</text>
</comment>
<dbReference type="InterPro" id="IPR001227">
    <property type="entry name" value="Ac_transferase_dom_sf"/>
</dbReference>
<dbReference type="InterPro" id="IPR015421">
    <property type="entry name" value="PyrdxlP-dep_Trfase_major"/>
</dbReference>
<feature type="compositionally biased region" description="Polar residues" evidence="8">
    <location>
        <begin position="1679"/>
        <end position="1688"/>
    </location>
</feature>
<dbReference type="NCBIfam" id="TIGR01733">
    <property type="entry name" value="AA-adenyl-dom"/>
    <property type="match status" value="1"/>
</dbReference>
<dbReference type="SUPFAM" id="SSF53901">
    <property type="entry name" value="Thiolase-like"/>
    <property type="match status" value="1"/>
</dbReference>
<dbReference type="PROSITE" id="PS00606">
    <property type="entry name" value="KS3_1"/>
    <property type="match status" value="1"/>
</dbReference>
<dbReference type="FunFam" id="3.40.50.980:FF:000001">
    <property type="entry name" value="Non-ribosomal peptide synthetase"/>
    <property type="match status" value="1"/>
</dbReference>
<dbReference type="InterPro" id="IPR016036">
    <property type="entry name" value="Malonyl_transacylase_ACP-bd"/>
</dbReference>
<dbReference type="InterPro" id="IPR020806">
    <property type="entry name" value="PKS_PP-bd"/>
</dbReference>
<dbReference type="RefSeq" id="WP_303490524.1">
    <property type="nucleotide sequence ID" value="NZ_JAUOPB010000001.1"/>
</dbReference>
<dbReference type="InterPro" id="IPR045851">
    <property type="entry name" value="AMP-bd_C_sf"/>
</dbReference>
<evidence type="ECO:0000259" key="9">
    <source>
        <dbReference type="PROSITE" id="PS50075"/>
    </source>
</evidence>
<keyword evidence="2" id="KW-0596">Phosphopantetheine</keyword>
<dbReference type="Gene3D" id="3.30.559.10">
    <property type="entry name" value="Chloramphenicol acetyltransferase-like domain"/>
    <property type="match status" value="1"/>
</dbReference>
<dbReference type="EMBL" id="JAUOPB010000001">
    <property type="protein sequence ID" value="MDO6421232.1"/>
    <property type="molecule type" value="Genomic_DNA"/>
</dbReference>
<comment type="pathway">
    <text evidence="1">Lipid metabolism; fatty acid biosynthesis.</text>
</comment>
<dbReference type="Gene3D" id="3.30.70.3290">
    <property type="match status" value="1"/>
</dbReference>
<dbReference type="InterPro" id="IPR042099">
    <property type="entry name" value="ANL_N_sf"/>
</dbReference>
<evidence type="ECO:0000256" key="4">
    <source>
        <dbReference type="ARBA" id="ARBA00022679"/>
    </source>
</evidence>
<dbReference type="InterPro" id="IPR000873">
    <property type="entry name" value="AMP-dep_synth/lig_dom"/>
</dbReference>
<dbReference type="SUPFAM" id="SSF53383">
    <property type="entry name" value="PLP-dependent transferases"/>
    <property type="match status" value="1"/>
</dbReference>
<dbReference type="SUPFAM" id="SSF47336">
    <property type="entry name" value="ACP-like"/>
    <property type="match status" value="3"/>
</dbReference>
<dbReference type="InterPro" id="IPR010071">
    <property type="entry name" value="AA_adenyl_dom"/>
</dbReference>
<evidence type="ECO:0000259" key="10">
    <source>
        <dbReference type="PROSITE" id="PS52004"/>
    </source>
</evidence>
<accession>A0AAW7X171</accession>
<dbReference type="SMART" id="SM00823">
    <property type="entry name" value="PKS_PP"/>
    <property type="match status" value="2"/>
</dbReference>
<comment type="similarity">
    <text evidence="6">In the C-terminal section; belongs to the NRP synthetase family.</text>
</comment>
<dbReference type="GO" id="GO:0004315">
    <property type="term" value="F:3-oxoacyl-[acyl-carrier-protein] synthase activity"/>
    <property type="evidence" value="ECO:0007669"/>
    <property type="project" value="InterPro"/>
</dbReference>
<dbReference type="InterPro" id="IPR016039">
    <property type="entry name" value="Thiolase-like"/>
</dbReference>
<comment type="caution">
    <text evidence="11">The sequence shown here is derived from an EMBL/GenBank/DDBJ whole genome shotgun (WGS) entry which is preliminary data.</text>
</comment>
<dbReference type="InterPro" id="IPR050091">
    <property type="entry name" value="PKS_NRPS_Biosynth_Enz"/>
</dbReference>
<dbReference type="Pfam" id="PF00202">
    <property type="entry name" value="Aminotran_3"/>
    <property type="match status" value="1"/>
</dbReference>
<dbReference type="Gene3D" id="3.30.300.30">
    <property type="match status" value="2"/>
</dbReference>
<dbReference type="Gene3D" id="3.30.559.30">
    <property type="entry name" value="Nonribosomal peptide synthetase, condensation domain"/>
    <property type="match status" value="1"/>
</dbReference>
<evidence type="ECO:0000256" key="1">
    <source>
        <dbReference type="ARBA" id="ARBA00005194"/>
    </source>
</evidence>
<dbReference type="InterPro" id="IPR014031">
    <property type="entry name" value="Ketoacyl_synth_C"/>
</dbReference>
<evidence type="ECO:0000256" key="5">
    <source>
        <dbReference type="ARBA" id="ARBA00022898"/>
    </source>
</evidence>
<dbReference type="Pfam" id="PF16197">
    <property type="entry name" value="KAsynt_C_assoc"/>
    <property type="match status" value="1"/>
</dbReference>
<dbReference type="InterPro" id="IPR015424">
    <property type="entry name" value="PyrdxlP-dep_Trfase"/>
</dbReference>
<keyword evidence="5" id="KW-0663">Pyridoxal phosphate</keyword>
<dbReference type="InterPro" id="IPR014030">
    <property type="entry name" value="Ketoacyl_synth_N"/>
</dbReference>
<evidence type="ECO:0000256" key="2">
    <source>
        <dbReference type="ARBA" id="ARBA00022450"/>
    </source>
</evidence>
<feature type="domain" description="Carrier" evidence="9">
    <location>
        <begin position="1586"/>
        <end position="1664"/>
    </location>
</feature>
<organism evidence="11 12">
    <name type="scientific">Saccharophagus degradans</name>
    <dbReference type="NCBI Taxonomy" id="86304"/>
    <lineage>
        <taxon>Bacteria</taxon>
        <taxon>Pseudomonadati</taxon>
        <taxon>Pseudomonadota</taxon>
        <taxon>Gammaproteobacteria</taxon>
        <taxon>Cellvibrionales</taxon>
        <taxon>Cellvibrionaceae</taxon>
        <taxon>Saccharophagus</taxon>
    </lineage>
</organism>
<dbReference type="InterPro" id="IPR036736">
    <property type="entry name" value="ACP-like_sf"/>
</dbReference>
<feature type="domain" description="Carrier" evidence="9">
    <location>
        <begin position="584"/>
        <end position="659"/>
    </location>
</feature>
<proteinExistence type="inferred from homology"/>
<dbReference type="SUPFAM" id="SSF56801">
    <property type="entry name" value="Acetyl-CoA synthetase-like"/>
    <property type="match status" value="2"/>
</dbReference>
<dbReference type="InterPro" id="IPR014043">
    <property type="entry name" value="Acyl_transferase_dom"/>
</dbReference>
<dbReference type="SUPFAM" id="SSF55048">
    <property type="entry name" value="Probable ACP-binding domain of malonyl-CoA ACP transacylase"/>
    <property type="match status" value="1"/>
</dbReference>
<feature type="domain" description="Ketosynthase family 3 (KS3)" evidence="10">
    <location>
        <begin position="683"/>
        <end position="1097"/>
    </location>
</feature>
<dbReference type="Pfam" id="PF13193">
    <property type="entry name" value="AMP-binding_C"/>
    <property type="match status" value="1"/>
</dbReference>
<dbReference type="Pfam" id="PF02801">
    <property type="entry name" value="Ketoacyl-synt_C"/>
    <property type="match status" value="1"/>
</dbReference>
<dbReference type="SMART" id="SM00827">
    <property type="entry name" value="PKS_AT"/>
    <property type="match status" value="1"/>
</dbReference>
<dbReference type="Gene3D" id="3.40.640.10">
    <property type="entry name" value="Type I PLP-dependent aspartate aminotransferase-like (Major domain)"/>
    <property type="match status" value="1"/>
</dbReference>
<dbReference type="Gene3D" id="3.40.366.10">
    <property type="entry name" value="Malonyl-Coenzyme A Acyl Carrier Protein, domain 2"/>
    <property type="match status" value="1"/>
</dbReference>
<dbReference type="Pfam" id="PF00668">
    <property type="entry name" value="Condensation"/>
    <property type="match status" value="1"/>
</dbReference>
<dbReference type="InterPro" id="IPR032821">
    <property type="entry name" value="PKS_assoc"/>
</dbReference>
<dbReference type="PROSITE" id="PS52004">
    <property type="entry name" value="KS3_2"/>
    <property type="match status" value="1"/>
</dbReference>
<protein>
    <submittedName>
        <fullName evidence="11">Amino acid adenylation domain-containing protein</fullName>
    </submittedName>
</protein>
<evidence type="ECO:0000313" key="11">
    <source>
        <dbReference type="EMBL" id="MDO6421232.1"/>
    </source>
</evidence>
<dbReference type="PANTHER" id="PTHR43775">
    <property type="entry name" value="FATTY ACID SYNTHASE"/>
    <property type="match status" value="1"/>
</dbReference>
<dbReference type="InterPro" id="IPR016035">
    <property type="entry name" value="Acyl_Trfase/lysoPLipase"/>
</dbReference>
<dbReference type="InterPro" id="IPR020841">
    <property type="entry name" value="PKS_Beta-ketoAc_synthase_dom"/>
</dbReference>
<dbReference type="Gene3D" id="3.40.50.12780">
    <property type="entry name" value="N-terminal domain of ligase-like"/>
    <property type="match status" value="1"/>
</dbReference>
<dbReference type="Gene3D" id="3.40.50.980">
    <property type="match status" value="2"/>
</dbReference>
<dbReference type="Pfam" id="PF00698">
    <property type="entry name" value="Acyl_transf_1"/>
    <property type="match status" value="1"/>
</dbReference>
<dbReference type="SMART" id="SM00825">
    <property type="entry name" value="PKS_KS"/>
    <property type="match status" value="1"/>
</dbReference>
<dbReference type="CDD" id="cd19531">
    <property type="entry name" value="LCL_NRPS-like"/>
    <property type="match status" value="1"/>
</dbReference>
<dbReference type="GO" id="GO:0004312">
    <property type="term" value="F:fatty acid synthase activity"/>
    <property type="evidence" value="ECO:0007669"/>
    <property type="project" value="TreeGrafter"/>
</dbReference>
<dbReference type="FunFam" id="3.40.47.10:FF:000019">
    <property type="entry name" value="Polyketide synthase type I"/>
    <property type="match status" value="1"/>
</dbReference>
<evidence type="ECO:0000256" key="3">
    <source>
        <dbReference type="ARBA" id="ARBA00022553"/>
    </source>
</evidence>
<feature type="region of interest" description="Disordered" evidence="8">
    <location>
        <begin position="1667"/>
        <end position="1692"/>
    </location>
</feature>
<sequence>MHSTLVESLLAAAKTDKGIIFVTSEKDEDILLYSVLLNNAKCILNRLREMNVEKGDEVVFQFWSLKNFICTYWACLLGGYVPVPLALSKQADGAQKLFNIWKQLDNPWLITDENKTLPLLASHAEPNSDDANLWKSSIATRSLTPSFETFENIPNIELPVIDEEDIAFIQFSSGSTGTPKGVVLTHANLLANINDLLGAVEINGNDVFLSWKPISHDFGMIAFHIAPVVAAVPQVRIPMETYLWSPVIWFQMVHKYRATILGSPNFGYRHFLKFYKRRSAKGFHWDLSCVKTIINGAESISASLCHEFLNEMEQYGLRAESMRPGYGLAEASLVVSLSNLGDGVREISVHREKMNMGEKVEILDAQNEHAVQLVDCGPMFPSTEVRITNAEREVLNDGVIGQIEIRGANVTSGYYNNADATAKAIDKDGWVNTEDLGFINNGRLVFATRIKEMIILGGVNYFPHDIEKSILRIKGDEALNHYVACSIPSACGESEQLAVFVYYKKNIADFKETSNEISEIVADSFGIKVDIVLPVRSIPKTTSGKVQRYVLKNQYLTGEFDDTLRALGIAPRHSLVKAIPIQSPTLTAIKEQLAAIVRAECKQSTVSYSESFFNLGVSSLRLLTLRDTIESSFGIELDVAQILDNPNINAIATLIESTTKPSTLTDKNSPHTAPFENQASAKDEAIAIVGMACRFPGNVHTPEEYWALLSNSVDPVSEMPASRWGQVQNNKLVTRQVGYLEDIDLFDPYFFGITPSEAESMDPQQRLLLEICHQALENSGVRVPDIKGSKTGVFVGISGTEYAGIGRELGNATSTYTYTGTMFNTAAGRIAYTFGLQGPCVSLDTACSSSLTAVHLGSNELKANSCDRVIAAAVGLMLTSDGHICFSQMNALSPSGRSRSFDDGADGYIRSEGCAAVVLKRLSDAQRDGDNVLAVIRGSAINHNGQSGGLTVPSGHAQEALIKTALQNAQVNPQSIDYVEAHGSGTKLGDPQEVSALNRVFNNRTRPLYLGSVKSNLGHLEAVAGLAGLQKVVLSLQHGKIPANLHFSRPNQLIDWTNSPLKVVDKLTPFSAQQPFRFAGISSLGINGSNAHLVLEAPTRNIATTGYAEKQLQQERDAYLVTLSAPSEASLKATIENFVKADLSDMSVNSLSRATQFQRSHYSVRYATLVSDIPALKVKLSRRLERDQNALLSKLTREVTQPRTVFMFTGQGSQYVGMARELYQEFDYFKTLLDQCSTLFSRELGVSIVDTLFGAQANGLDDVAVSQATIFSVEYTLAKLWQHLGAEPDVVMGHSIGEYAAACFSNVMSLNDAVKMVLARGRVMKSAPAGAMLGVLAEEARVVDLIGDTSNLYVAAVNAPSNVTVAGSTEAMTEFRAKLKKAKIFTEPLAIKQPFHSPLMAPVVSELRTALSSVSIKQPNRLFISTQLGDAVTSTTPLDSEYWCQHLCQPVQFMQAIKHVAKEERPTCFIEIGGTATLSGLASQVLDSPQFMFLPSLREGRNAWLQFNESLAQAYMAGIEFDWSAYHACDETFLQGLPNTGFGRERYWFKDKGKQVAASSCALSAASQPEQVQVAIASTTTLPEVVDEVYILVELVSTISQVTGVAEDQLQHDTNLFSLGVDSLMLVQLDKRIQSRFNVEISLAQFFSELHTPEKLSRYIDNNLSDASRKSLNHPPEEIQNSTTPLAQLNSNESSNSSLLLSMEKQLQTIQQQLVSLGANSPNRAVTIEPAVKAVAQRQYSRDIVLVEDELSTNQKAFVESLTRELNTATPTSKSYAEEHRSEFADWIATLNFTLTTKEFTYPLVAERSSGARFWDVDGNEYIDTAMGYGVCLFGHNPPFVTNAIQNQLALGMELGPQNKLAGKVASLVCELTGVERVAFANTGSEAVMVAIRLARAVSKRDKIVRFVTSFHGSFDGILAEMGEDGSEPMAAGIASSMVQDTLVMQYGSDQSLESIANQAGDIAAVLVEPVQSRNPGLQPKEYLKQLRKITEQYGIALIFDEMITGFRVHPGGAQAHFGVAADIVTYGKIVGGGLPIGVLGGKKIYMDAIDGGEWKFGDNTGPSKETTFFAGTFCKHPLTMAAALAVLTKIRDDGPALQQTLNKVTQDFSERLNNLFSRKQVPITVKYFSSMYRLESGAAMDMPRHSLEMNLFFKLLQLQGIYVWERRTCFISTVHSDIELDAIYTAIETAIDKLREGGFSFRRADSAVENSKPRHAVSSEESRMYVLSQMQGGDLAYRISGALRISGTLHRERLQQAFNMLCDRHPILLSTYCINNGVIQRVEQDRSFIPAIEWTNSDHDSLNANAEPFDLAEGPLWYAKVIEKSELEHVLIFELHHIIADGTSISNLVEELFLIYNNQELSAPSAPYNKFVEQEIEYLKTDRFTDHLDYWKKQFKTIPEPLQLPSDRARGALNDFAGASTHFTLDTALTKSVHAAAKSMRTTPFITLLAGWFTWLSTVSQQKDLCVGIPFDRRGSQFDRTVGMFAQTLAIRNEVTAESSFADLVEKLSSLCSDAFTYSDVPLDRIIDSLDVQRDLSRNPLFDCMFIYESGSRRYQDMDGLSIEPIQMKSNASAFDLTVELTEQAGVIQGQMIYATRLFDAARIDQWSHSFVDFLRKAIEQPKQSICKLGGLTDKEVQLVDSFHGKKLAVAQTSAIDAFVDIAHSIPACEALRAVDRTLTYQELLNEVDKLAAYLIEKGVKPGDAVAILLMRDSHLIVSILAVLRCGACYIPLDPEYPNQRLQYMIDHAKVTLIISKESILEGLNFSGDIVDPTQFLCAEDDIAFPKISPDHIAYIIYTSGSTGTPKGVMLQHSNLTHFIAGISDVVNFPEDAVTLGLTTVSFDIFVLEVFVTLSQLGGCLVLASEQEQLDPSVCSKRIVEDKVNVVQMTPSRLRALLTSQETNAVFADVETLIVGGEAFPAEHLSALQTLPQLKVFNVYGPTEATVWATCANLSSRSEVTIGRPLANVNAYILDANLQRLPIGHQGELYLSGQFLAKGYLFDEAKTAEVFIDNPFANGERIYRTGDLASWSSSGELLHHGRRDHQVKLRGYRIELPEIEKALSDIDEVSQSAVVLRDLSENNPVLVAFCTTSSDLTEEDFSRQVRLKLKDVLPSFMQPSVVCLLPTLPLTPNGKIDRNRLPATINVVAPLSKNSVNDVIEDKLEIDILTIWKRLLGERAISRYDSFFDVGGSSFSLLLLQAEFNKQWPGLVQIPDLFAHPNIKAQRDFIASRMQGQNIADYRSLEVPEEFWDTTSNQSNQGTLVIENDAELSRVLNEHATSKSLKVHDLLIGLFSVYLNKRLATPMVSVYFAAESSRGYHPIEIDFGNANNLDDVFQTVHTAMLSPDRILTPPSIEDHTGALILFKSKTQALNSRHRRFHLQVSLNSELNNPLEPLLQIDFDATIINQNVVRGWVNDYLRLAKALLSPSHKRISA</sequence>
<keyword evidence="4" id="KW-0808">Transferase</keyword>
<dbReference type="InterPro" id="IPR001242">
    <property type="entry name" value="Condensation_dom"/>
</dbReference>
<evidence type="ECO:0000256" key="6">
    <source>
        <dbReference type="ARBA" id="ARBA00029443"/>
    </source>
</evidence>
<dbReference type="InterPro" id="IPR015422">
    <property type="entry name" value="PyrdxlP-dep_Trfase_small"/>
</dbReference>
<evidence type="ECO:0000256" key="7">
    <source>
        <dbReference type="ARBA" id="ARBA00054155"/>
    </source>
</evidence>
<dbReference type="SUPFAM" id="SSF52151">
    <property type="entry name" value="FabD/lysophospholipase-like"/>
    <property type="match status" value="1"/>
</dbReference>
<dbReference type="Pfam" id="PF00109">
    <property type="entry name" value="ketoacyl-synt"/>
    <property type="match status" value="1"/>
</dbReference>
<feature type="domain" description="Carrier" evidence="9">
    <location>
        <begin position="3160"/>
        <end position="3235"/>
    </location>
</feature>
<dbReference type="PANTHER" id="PTHR43775:SF37">
    <property type="entry name" value="SI:DKEY-61P9.11"/>
    <property type="match status" value="1"/>
</dbReference>
<dbReference type="GO" id="GO:0008483">
    <property type="term" value="F:transaminase activity"/>
    <property type="evidence" value="ECO:0007669"/>
    <property type="project" value="InterPro"/>
</dbReference>
<dbReference type="GO" id="GO:0031177">
    <property type="term" value="F:phosphopantetheine binding"/>
    <property type="evidence" value="ECO:0007669"/>
    <property type="project" value="InterPro"/>
</dbReference>
<dbReference type="InterPro" id="IPR020845">
    <property type="entry name" value="AMP-binding_CS"/>
</dbReference>
<dbReference type="Pfam" id="PF00550">
    <property type="entry name" value="PP-binding"/>
    <property type="match status" value="2"/>
</dbReference>
<dbReference type="GO" id="GO:0030170">
    <property type="term" value="F:pyridoxal phosphate binding"/>
    <property type="evidence" value="ECO:0007669"/>
    <property type="project" value="InterPro"/>
</dbReference>
<dbReference type="CDD" id="cd05930">
    <property type="entry name" value="A_NRPS"/>
    <property type="match status" value="1"/>
</dbReference>
<dbReference type="InterPro" id="IPR005814">
    <property type="entry name" value="Aminotrans_3"/>
</dbReference>